<dbReference type="InterPro" id="IPR051393">
    <property type="entry name" value="ABC_transporter_permease"/>
</dbReference>
<organism evidence="9 10">
    <name type="scientific">Hungatella effluvii</name>
    <dbReference type="NCBI Taxonomy" id="1096246"/>
    <lineage>
        <taxon>Bacteria</taxon>
        <taxon>Bacillati</taxon>
        <taxon>Bacillota</taxon>
        <taxon>Clostridia</taxon>
        <taxon>Lachnospirales</taxon>
        <taxon>Lachnospiraceae</taxon>
        <taxon>Hungatella</taxon>
    </lineage>
</organism>
<evidence type="ECO:0000256" key="5">
    <source>
        <dbReference type="ARBA" id="ARBA00022989"/>
    </source>
</evidence>
<gene>
    <name evidence="9" type="ORF">DFR60_1065</name>
</gene>
<dbReference type="RefSeq" id="WP_110323181.1">
    <property type="nucleotide sequence ID" value="NZ_QJKD01000006.1"/>
</dbReference>
<name>A0A2V3Y4Z2_9FIRM</name>
<feature type="transmembrane region" description="Helical" evidence="7">
    <location>
        <begin position="196"/>
        <end position="214"/>
    </location>
</feature>
<protein>
    <submittedName>
        <fullName evidence="9">sn-glycerol 3-phosphate transport system permease protein</fullName>
    </submittedName>
</protein>
<dbReference type="Proteomes" id="UP000248057">
    <property type="component" value="Unassembled WGS sequence"/>
</dbReference>
<dbReference type="Pfam" id="PF00528">
    <property type="entry name" value="BPD_transp_1"/>
    <property type="match status" value="1"/>
</dbReference>
<dbReference type="CDD" id="cd06261">
    <property type="entry name" value="TM_PBP2"/>
    <property type="match status" value="1"/>
</dbReference>
<keyword evidence="6 7" id="KW-0472">Membrane</keyword>
<keyword evidence="3" id="KW-1003">Cell membrane</keyword>
<feature type="transmembrane region" description="Helical" evidence="7">
    <location>
        <begin position="73"/>
        <end position="94"/>
    </location>
</feature>
<keyword evidence="2 7" id="KW-0813">Transport</keyword>
<keyword evidence="5 7" id="KW-1133">Transmembrane helix</keyword>
<keyword evidence="10" id="KW-1185">Reference proteome</keyword>
<proteinExistence type="inferred from homology"/>
<accession>A0A2V3Y4Z2</accession>
<feature type="transmembrane region" description="Helical" evidence="7">
    <location>
        <begin position="106"/>
        <end position="127"/>
    </location>
</feature>
<dbReference type="GeneID" id="86061763"/>
<evidence type="ECO:0000256" key="2">
    <source>
        <dbReference type="ARBA" id="ARBA00022448"/>
    </source>
</evidence>
<feature type="transmembrane region" description="Helical" evidence="7">
    <location>
        <begin position="151"/>
        <end position="175"/>
    </location>
</feature>
<dbReference type="PROSITE" id="PS50928">
    <property type="entry name" value="ABC_TM1"/>
    <property type="match status" value="1"/>
</dbReference>
<dbReference type="EMBL" id="QJKD01000006">
    <property type="protein sequence ID" value="PXX52887.1"/>
    <property type="molecule type" value="Genomic_DNA"/>
</dbReference>
<dbReference type="SUPFAM" id="SSF161098">
    <property type="entry name" value="MetI-like"/>
    <property type="match status" value="1"/>
</dbReference>
<evidence type="ECO:0000313" key="9">
    <source>
        <dbReference type="EMBL" id="PXX52887.1"/>
    </source>
</evidence>
<feature type="domain" description="ABC transmembrane type-1" evidence="8">
    <location>
        <begin position="69"/>
        <end position="277"/>
    </location>
</feature>
<dbReference type="Gene3D" id="1.10.3720.10">
    <property type="entry name" value="MetI-like"/>
    <property type="match status" value="1"/>
</dbReference>
<evidence type="ECO:0000313" key="10">
    <source>
        <dbReference type="Proteomes" id="UP000248057"/>
    </source>
</evidence>
<dbReference type="PANTHER" id="PTHR30193:SF37">
    <property type="entry name" value="INNER MEMBRANE ABC TRANSPORTER PERMEASE PROTEIN YCJO"/>
    <property type="match status" value="1"/>
</dbReference>
<feature type="transmembrane region" description="Helical" evidence="7">
    <location>
        <begin position="259"/>
        <end position="280"/>
    </location>
</feature>
<feature type="transmembrane region" description="Helical" evidence="7">
    <location>
        <begin position="12"/>
        <end position="30"/>
    </location>
</feature>
<evidence type="ECO:0000256" key="7">
    <source>
        <dbReference type="RuleBase" id="RU363032"/>
    </source>
</evidence>
<dbReference type="GO" id="GO:0005886">
    <property type="term" value="C:plasma membrane"/>
    <property type="evidence" value="ECO:0007669"/>
    <property type="project" value="UniProtKB-SubCell"/>
</dbReference>
<comment type="similarity">
    <text evidence="7">Belongs to the binding-protein-dependent transport system permease family.</text>
</comment>
<comment type="subcellular location">
    <subcellularLocation>
        <location evidence="1 7">Cell membrane</location>
        <topology evidence="1 7">Multi-pass membrane protein</topology>
    </subcellularLocation>
</comment>
<evidence type="ECO:0000256" key="4">
    <source>
        <dbReference type="ARBA" id="ARBA00022692"/>
    </source>
</evidence>
<reference evidence="9 10" key="1">
    <citation type="submission" date="2018-05" db="EMBL/GenBank/DDBJ databases">
        <title>Genomic Encyclopedia of Type Strains, Phase IV (KMG-IV): sequencing the most valuable type-strain genomes for metagenomic binning, comparative biology and taxonomic classification.</title>
        <authorList>
            <person name="Goeker M."/>
        </authorList>
    </citation>
    <scope>NUCLEOTIDE SEQUENCE [LARGE SCALE GENOMIC DNA]</scope>
    <source>
        <strain evidence="9 10">DSM 24995</strain>
    </source>
</reference>
<keyword evidence="4 7" id="KW-0812">Transmembrane</keyword>
<dbReference type="InterPro" id="IPR000515">
    <property type="entry name" value="MetI-like"/>
</dbReference>
<dbReference type="PANTHER" id="PTHR30193">
    <property type="entry name" value="ABC TRANSPORTER PERMEASE PROTEIN"/>
    <property type="match status" value="1"/>
</dbReference>
<dbReference type="GO" id="GO:0055085">
    <property type="term" value="P:transmembrane transport"/>
    <property type="evidence" value="ECO:0007669"/>
    <property type="project" value="InterPro"/>
</dbReference>
<comment type="caution">
    <text evidence="9">The sequence shown here is derived from an EMBL/GenBank/DDBJ whole genome shotgun (WGS) entry which is preliminary data.</text>
</comment>
<dbReference type="AlphaFoldDB" id="A0A2V3Y4Z2"/>
<evidence type="ECO:0000256" key="6">
    <source>
        <dbReference type="ARBA" id="ARBA00023136"/>
    </source>
</evidence>
<evidence type="ECO:0000259" key="8">
    <source>
        <dbReference type="PROSITE" id="PS50928"/>
    </source>
</evidence>
<evidence type="ECO:0000256" key="1">
    <source>
        <dbReference type="ARBA" id="ARBA00004651"/>
    </source>
</evidence>
<sequence length="288" mass="32190">MIHKTFKKTEPYLYLIPALALLLMFTYYPFFKNVYLSLFVVDKYRVIKEFCGLENYLKVFNDEKFIKAIINTLIYVAATVPISMAIGFGLALLARKKKRFSIVYEALFALPMAVSASVVAMIFQLAYNPSLGIINQMTGLNINWLTDSKTALLSLIIIQIWANIGYNFIFFLSALRGLSEEILEGATMDGAKGWRLFSKIIVPLIAPTIMFLLVSDIAHAMTTASFTLILTEGGPNGATETIVSYIYAKAIRGRNYNSAFAATTVGFFMSACMLALSQIIERKKVSYD</sequence>
<dbReference type="InterPro" id="IPR035906">
    <property type="entry name" value="MetI-like_sf"/>
</dbReference>
<evidence type="ECO:0000256" key="3">
    <source>
        <dbReference type="ARBA" id="ARBA00022475"/>
    </source>
</evidence>